<dbReference type="OrthoDB" id="4415534at2"/>
<gene>
    <name evidence="3" type="ORF">Clow_01453</name>
</gene>
<evidence type="ECO:0000259" key="2">
    <source>
        <dbReference type="Pfam" id="PF03413"/>
    </source>
</evidence>
<accession>A0A0Q1AHF1</accession>
<proteinExistence type="predicted"/>
<dbReference type="PROSITE" id="PS51257">
    <property type="entry name" value="PROKAR_LIPOPROTEIN"/>
    <property type="match status" value="1"/>
</dbReference>
<keyword evidence="1" id="KW-0732">Signal</keyword>
<keyword evidence="4" id="KW-1185">Reference proteome</keyword>
<organism evidence="3 4">
    <name type="scientific">Corynebacterium lowii</name>
    <dbReference type="NCBI Taxonomy" id="1544413"/>
    <lineage>
        <taxon>Bacteria</taxon>
        <taxon>Bacillati</taxon>
        <taxon>Actinomycetota</taxon>
        <taxon>Actinomycetes</taxon>
        <taxon>Mycobacteriales</taxon>
        <taxon>Corynebacteriaceae</taxon>
        <taxon>Corynebacterium</taxon>
    </lineage>
</organism>
<protein>
    <recommendedName>
        <fullName evidence="2">PepSY domain-containing protein</fullName>
    </recommendedName>
</protein>
<dbReference type="Proteomes" id="UP000050488">
    <property type="component" value="Unassembled WGS sequence"/>
</dbReference>
<dbReference type="RefSeq" id="WP_055178078.1">
    <property type="nucleotide sequence ID" value="NZ_JAUSQY010000001.1"/>
</dbReference>
<feature type="signal peptide" evidence="1">
    <location>
        <begin position="1"/>
        <end position="21"/>
    </location>
</feature>
<dbReference type="STRING" id="1544413.Clow_01453"/>
<sequence length="183" mass="19375">MNRRLALIPVACAALALSACSSEDENPITTEFVTITEEAPAPSTAADDDKDDPAEAIVATDGALAAIQDALTTYPDGIITELDREGDSYEIDLISGEDHLNLRVDARGKVTEEGRDNDDDDDHTQAAAATVTAVQAAQEALNQQPEGVIDSLSLDEEDGNLVWEIDLDDAEGNDLAELKIPAV</sequence>
<comment type="caution">
    <text evidence="3">The sequence shown here is derived from an EMBL/GenBank/DDBJ whole genome shotgun (WGS) entry which is preliminary data.</text>
</comment>
<dbReference type="AlphaFoldDB" id="A0A0Q1AHF1"/>
<dbReference type="EMBL" id="LKEV01000004">
    <property type="protein sequence ID" value="KQB86100.1"/>
    <property type="molecule type" value="Genomic_DNA"/>
</dbReference>
<dbReference type="InterPro" id="IPR025711">
    <property type="entry name" value="PepSY"/>
</dbReference>
<feature type="chain" id="PRO_5039078669" description="PepSY domain-containing protein" evidence="1">
    <location>
        <begin position="22"/>
        <end position="183"/>
    </location>
</feature>
<name>A0A0Q1AHF1_9CORY</name>
<evidence type="ECO:0000313" key="3">
    <source>
        <dbReference type="EMBL" id="KQB86100.1"/>
    </source>
</evidence>
<feature type="domain" description="PepSY" evidence="2">
    <location>
        <begin position="132"/>
        <end position="172"/>
    </location>
</feature>
<dbReference type="Gene3D" id="3.10.450.40">
    <property type="match status" value="2"/>
</dbReference>
<evidence type="ECO:0000256" key="1">
    <source>
        <dbReference type="SAM" id="SignalP"/>
    </source>
</evidence>
<reference evidence="3 4" key="1">
    <citation type="submission" date="2015-10" db="EMBL/GenBank/DDBJ databases">
        <title>Corynebacteirum lowii and Corynebacterium oculi species nova, derived from human clinical disease and and emended description of Corynebacterium mastiditis.</title>
        <authorList>
            <person name="Bernard K."/>
            <person name="Pacheco A.L."/>
            <person name="Mcdougall C."/>
            <person name="Burtx T."/>
            <person name="Weibe D."/>
            <person name="Tyler S."/>
            <person name="Olson A.B."/>
            <person name="Cnockaert M."/>
            <person name="Eguchi H."/>
            <person name="Kuwahara T."/>
            <person name="Nakayama-Imaohji H."/>
            <person name="Boudewijins M."/>
            <person name="Van Hoecke F."/>
            <person name="Bernier A.-M."/>
            <person name="Vandamme P."/>
        </authorList>
    </citation>
    <scope>NUCLEOTIDE SEQUENCE [LARGE SCALE GENOMIC DNA]</scope>
    <source>
        <strain evidence="3 4">NML 130206</strain>
    </source>
</reference>
<dbReference type="Pfam" id="PF03413">
    <property type="entry name" value="PepSY"/>
    <property type="match status" value="1"/>
</dbReference>
<dbReference type="PATRIC" id="fig|1544413.3.peg.1456"/>
<evidence type="ECO:0000313" key="4">
    <source>
        <dbReference type="Proteomes" id="UP000050488"/>
    </source>
</evidence>